<proteinExistence type="predicted"/>
<dbReference type="InParanoid" id="A0A1Z5JP74"/>
<name>A0A1Z5JP74_FISSO</name>
<evidence type="ECO:0000313" key="1">
    <source>
        <dbReference type="EMBL" id="GAX15817.1"/>
    </source>
</evidence>
<organism evidence="1 2">
    <name type="scientific">Fistulifera solaris</name>
    <name type="common">Oleaginous diatom</name>
    <dbReference type="NCBI Taxonomy" id="1519565"/>
    <lineage>
        <taxon>Eukaryota</taxon>
        <taxon>Sar</taxon>
        <taxon>Stramenopiles</taxon>
        <taxon>Ochrophyta</taxon>
        <taxon>Bacillariophyta</taxon>
        <taxon>Bacillariophyceae</taxon>
        <taxon>Bacillariophycidae</taxon>
        <taxon>Naviculales</taxon>
        <taxon>Naviculaceae</taxon>
        <taxon>Fistulifera</taxon>
    </lineage>
</organism>
<accession>A0A1Z5JP74</accession>
<dbReference type="OrthoDB" id="43476at2759"/>
<comment type="caution">
    <text evidence="1">The sequence shown here is derived from an EMBL/GenBank/DDBJ whole genome shotgun (WGS) entry which is preliminary data.</text>
</comment>
<dbReference type="EMBL" id="BDSP01000096">
    <property type="protein sequence ID" value="GAX15817.1"/>
    <property type="molecule type" value="Genomic_DNA"/>
</dbReference>
<sequence>MKRCTARETTLLALGLGIVLVSFAQLHLGFQTPPFPPSTLLHSTSQSYKASYSRAETTPTNLSAHGGGFVHVGKTGGSTLSLLLRNGCHSFMRHPCYNISNESPASRLIEKYYHVPDFGLLRQSHHDFYVITARDPLDRAVSAFVYDHIRNRDARNETMDPMQRERYEAAYVCFPTLEVFAAYLKGNSSDFHYPYHRKEIHPESCRDLARAAFHGRVRIYSHLYFSLEKIRSFIPGIENRVVFLIRQERLWDDWIQTNRILEDTYGLSSQDSSYDVPVEAREDRRNSTTLEINNRLPVGKTLSSLATQSLCRALETEYTVFFWFLLTAKNIDNEEFKFSLSKAKESCGRYLNMDEMIRKESLSGGEVVEHGVRVKK</sequence>
<dbReference type="InterPro" id="IPR027417">
    <property type="entry name" value="P-loop_NTPase"/>
</dbReference>
<dbReference type="Gene3D" id="3.40.50.300">
    <property type="entry name" value="P-loop containing nucleotide triphosphate hydrolases"/>
    <property type="match status" value="1"/>
</dbReference>
<dbReference type="Proteomes" id="UP000198406">
    <property type="component" value="Unassembled WGS sequence"/>
</dbReference>
<reference evidence="1 2" key="1">
    <citation type="journal article" date="2015" name="Plant Cell">
        <title>Oil accumulation by the oleaginous diatom Fistulifera solaris as revealed by the genome and transcriptome.</title>
        <authorList>
            <person name="Tanaka T."/>
            <person name="Maeda Y."/>
            <person name="Veluchamy A."/>
            <person name="Tanaka M."/>
            <person name="Abida H."/>
            <person name="Marechal E."/>
            <person name="Bowler C."/>
            <person name="Muto M."/>
            <person name="Sunaga Y."/>
            <person name="Tanaka M."/>
            <person name="Yoshino T."/>
            <person name="Taniguchi T."/>
            <person name="Fukuda Y."/>
            <person name="Nemoto M."/>
            <person name="Matsumoto M."/>
            <person name="Wong P.S."/>
            <person name="Aburatani S."/>
            <person name="Fujibuchi W."/>
        </authorList>
    </citation>
    <scope>NUCLEOTIDE SEQUENCE [LARGE SCALE GENOMIC DNA]</scope>
    <source>
        <strain evidence="1 2">JPCC DA0580</strain>
    </source>
</reference>
<dbReference type="AlphaFoldDB" id="A0A1Z5JP74"/>
<evidence type="ECO:0000313" key="2">
    <source>
        <dbReference type="Proteomes" id="UP000198406"/>
    </source>
</evidence>
<dbReference type="SUPFAM" id="SSF52540">
    <property type="entry name" value="P-loop containing nucleoside triphosphate hydrolases"/>
    <property type="match status" value="1"/>
</dbReference>
<protein>
    <recommendedName>
        <fullName evidence="3">Sulfotransferase domain-containing protein</fullName>
    </recommendedName>
</protein>
<evidence type="ECO:0008006" key="3">
    <source>
        <dbReference type="Google" id="ProtNLM"/>
    </source>
</evidence>
<keyword evidence="2" id="KW-1185">Reference proteome</keyword>
<gene>
    <name evidence="1" type="ORF">FisN_3Lh263</name>
</gene>